<dbReference type="RefSeq" id="WP_119747302.1">
    <property type="nucleotide sequence ID" value="NZ_QZCG01000004.1"/>
</dbReference>
<feature type="region of interest" description="Disordered" evidence="5">
    <location>
        <begin position="403"/>
        <end position="438"/>
    </location>
</feature>
<gene>
    <name evidence="8" type="ORF">D3P04_07015</name>
</gene>
<sequence length="438" mass="46311">MTSVMRSTWPLLMGVLFLMVGNGMHGTLLGIRGEIEHIGTFHMSVVMSGYYGGFLLGSLIVPNIIHNVGHVRVFAALGSMISAILVLFAIGPNWISWTILRFLIGFCFCGVYITAESWLNESSTNENRGKTLAAYMIMQLLGIVAAQALLNVGDPAGFLLFAIPSVLVSLAFTPILLSARPAPRFETIKRMSFSRLYRASPLGCVGVFLMGGVFAALAGMSAVWGARVGLSVAEISIFVAAIYAGGLVLQYPLGWVSDRYDRRKLVMLLAATGALTTVFVVVLQPGGAGLVLAGAVLGGVSHPIYAMLLAYTNDYLDQSDMAAASAGLLFIYGLGSLGGPIITGWLMGVTGPDGYWIYMGVLLVAVTAYAAWRMTRRPALTADEQGSYAAIGTNATALVVEAALDEAQSDTPSDESGDGQAEPLAERKPDDAESSDTV</sequence>
<organism evidence="8 9">
    <name type="scientific">Paracoccus onubensis</name>
    <dbReference type="NCBI Taxonomy" id="1675788"/>
    <lineage>
        <taxon>Bacteria</taxon>
        <taxon>Pseudomonadati</taxon>
        <taxon>Pseudomonadota</taxon>
        <taxon>Alphaproteobacteria</taxon>
        <taxon>Rhodobacterales</taxon>
        <taxon>Paracoccaceae</taxon>
        <taxon>Paracoccus</taxon>
    </lineage>
</organism>
<reference evidence="9" key="1">
    <citation type="submission" date="2018-09" db="EMBL/GenBank/DDBJ databases">
        <title>Acidovorax cavernicola nov. sp. isolated from Gruta de las Maravillas (Aracena, Spain).</title>
        <authorList>
            <person name="Jurado V."/>
            <person name="Gutierrez-Patricio S."/>
            <person name="Gonzalez-Pimentel J.L."/>
            <person name="Miller A.Z."/>
            <person name="Laiz L."/>
            <person name="Saiz-Jimenez C."/>
        </authorList>
    </citation>
    <scope>NUCLEOTIDE SEQUENCE [LARGE SCALE GENOMIC DNA]</scope>
    <source>
        <strain evidence="9">1011MAR3C25</strain>
    </source>
</reference>
<feature type="transmembrane region" description="Helical" evidence="6">
    <location>
        <begin position="131"/>
        <end position="150"/>
    </location>
</feature>
<keyword evidence="2 6" id="KW-0812">Transmembrane</keyword>
<evidence type="ECO:0000256" key="4">
    <source>
        <dbReference type="ARBA" id="ARBA00023136"/>
    </source>
</evidence>
<evidence type="ECO:0000313" key="9">
    <source>
        <dbReference type="Proteomes" id="UP000284202"/>
    </source>
</evidence>
<dbReference type="Pfam" id="PF00083">
    <property type="entry name" value="Sugar_tr"/>
    <property type="match status" value="1"/>
</dbReference>
<feature type="transmembrane region" description="Helical" evidence="6">
    <location>
        <begin position="156"/>
        <end position="179"/>
    </location>
</feature>
<dbReference type="InterPro" id="IPR011701">
    <property type="entry name" value="MFS"/>
</dbReference>
<accession>A0A418SZV1</accession>
<dbReference type="Gene3D" id="1.20.1250.20">
    <property type="entry name" value="MFS general substrate transporter like domains"/>
    <property type="match status" value="2"/>
</dbReference>
<dbReference type="GO" id="GO:0022857">
    <property type="term" value="F:transmembrane transporter activity"/>
    <property type="evidence" value="ECO:0007669"/>
    <property type="project" value="InterPro"/>
</dbReference>
<dbReference type="GO" id="GO:0005886">
    <property type="term" value="C:plasma membrane"/>
    <property type="evidence" value="ECO:0007669"/>
    <property type="project" value="TreeGrafter"/>
</dbReference>
<feature type="transmembrane region" description="Helical" evidence="6">
    <location>
        <begin position="40"/>
        <end position="61"/>
    </location>
</feature>
<proteinExistence type="predicted"/>
<evidence type="ECO:0000256" key="3">
    <source>
        <dbReference type="ARBA" id="ARBA00022989"/>
    </source>
</evidence>
<feature type="compositionally biased region" description="Acidic residues" evidence="5">
    <location>
        <begin position="403"/>
        <end position="417"/>
    </location>
</feature>
<comment type="subcellular location">
    <subcellularLocation>
        <location evidence="1">Membrane</location>
    </subcellularLocation>
</comment>
<comment type="caution">
    <text evidence="8">The sequence shown here is derived from an EMBL/GenBank/DDBJ whole genome shotgun (WGS) entry which is preliminary data.</text>
</comment>
<dbReference type="EMBL" id="QZCG01000004">
    <property type="protein sequence ID" value="RJE86473.1"/>
    <property type="molecule type" value="Genomic_DNA"/>
</dbReference>
<evidence type="ECO:0000259" key="7">
    <source>
        <dbReference type="PROSITE" id="PS50850"/>
    </source>
</evidence>
<dbReference type="InterPro" id="IPR047200">
    <property type="entry name" value="MFS_YcaD-like"/>
</dbReference>
<keyword evidence="4 6" id="KW-0472">Membrane</keyword>
<feature type="transmembrane region" description="Helical" evidence="6">
    <location>
        <begin position="290"/>
        <end position="311"/>
    </location>
</feature>
<feature type="transmembrane region" description="Helical" evidence="6">
    <location>
        <begin position="73"/>
        <end position="91"/>
    </location>
</feature>
<dbReference type="Proteomes" id="UP000284202">
    <property type="component" value="Unassembled WGS sequence"/>
</dbReference>
<keyword evidence="3 6" id="KW-1133">Transmembrane helix</keyword>
<dbReference type="AlphaFoldDB" id="A0A418SZV1"/>
<feature type="transmembrane region" description="Helical" evidence="6">
    <location>
        <begin position="97"/>
        <end position="119"/>
    </location>
</feature>
<feature type="transmembrane region" description="Helical" evidence="6">
    <location>
        <begin position="200"/>
        <end position="224"/>
    </location>
</feature>
<dbReference type="Pfam" id="PF07690">
    <property type="entry name" value="MFS_1"/>
    <property type="match status" value="1"/>
</dbReference>
<evidence type="ECO:0000256" key="1">
    <source>
        <dbReference type="ARBA" id="ARBA00004370"/>
    </source>
</evidence>
<evidence type="ECO:0000256" key="6">
    <source>
        <dbReference type="SAM" id="Phobius"/>
    </source>
</evidence>
<evidence type="ECO:0000313" key="8">
    <source>
        <dbReference type="EMBL" id="RJE86473.1"/>
    </source>
</evidence>
<dbReference type="CDD" id="cd17477">
    <property type="entry name" value="MFS_YcaD_like"/>
    <property type="match status" value="1"/>
</dbReference>
<dbReference type="SUPFAM" id="SSF103473">
    <property type="entry name" value="MFS general substrate transporter"/>
    <property type="match status" value="1"/>
</dbReference>
<dbReference type="PANTHER" id="PTHR23521:SF3">
    <property type="entry name" value="MFS TRANSPORTER"/>
    <property type="match status" value="1"/>
</dbReference>
<protein>
    <submittedName>
        <fullName evidence="8">MFS transporter</fullName>
    </submittedName>
</protein>
<dbReference type="InterPro" id="IPR020846">
    <property type="entry name" value="MFS_dom"/>
</dbReference>
<feature type="domain" description="Major facilitator superfamily (MFS) profile" evidence="7">
    <location>
        <begin position="199"/>
        <end position="438"/>
    </location>
</feature>
<feature type="transmembrane region" description="Helical" evidence="6">
    <location>
        <begin position="230"/>
        <end position="253"/>
    </location>
</feature>
<feature type="transmembrane region" description="Helical" evidence="6">
    <location>
        <begin position="323"/>
        <end position="343"/>
    </location>
</feature>
<dbReference type="InterPro" id="IPR036259">
    <property type="entry name" value="MFS_trans_sf"/>
</dbReference>
<evidence type="ECO:0000256" key="5">
    <source>
        <dbReference type="SAM" id="MobiDB-lite"/>
    </source>
</evidence>
<feature type="transmembrane region" description="Helical" evidence="6">
    <location>
        <begin position="265"/>
        <end position="284"/>
    </location>
</feature>
<dbReference type="PROSITE" id="PS50850">
    <property type="entry name" value="MFS"/>
    <property type="match status" value="1"/>
</dbReference>
<dbReference type="PANTHER" id="PTHR23521">
    <property type="entry name" value="TRANSPORTER MFS SUPERFAMILY"/>
    <property type="match status" value="1"/>
</dbReference>
<evidence type="ECO:0000256" key="2">
    <source>
        <dbReference type="ARBA" id="ARBA00022692"/>
    </source>
</evidence>
<name>A0A418SZV1_9RHOB</name>
<feature type="transmembrane region" description="Helical" evidence="6">
    <location>
        <begin position="355"/>
        <end position="372"/>
    </location>
</feature>
<keyword evidence="9" id="KW-1185">Reference proteome</keyword>
<dbReference type="OrthoDB" id="9810614at2"/>
<dbReference type="InterPro" id="IPR005828">
    <property type="entry name" value="MFS_sugar_transport-like"/>
</dbReference>